<name>A0ABR7HI80_9FIRM</name>
<evidence type="ECO:0000256" key="1">
    <source>
        <dbReference type="ARBA" id="ARBA00022574"/>
    </source>
</evidence>
<dbReference type="Proteomes" id="UP000636755">
    <property type="component" value="Unassembled WGS sequence"/>
</dbReference>
<dbReference type="EMBL" id="JACOPS010000001">
    <property type="protein sequence ID" value="MBC5727185.1"/>
    <property type="molecule type" value="Genomic_DNA"/>
</dbReference>
<keyword evidence="2" id="KW-0677">Repeat</keyword>
<keyword evidence="4" id="KW-1185">Reference proteome</keyword>
<reference evidence="3 4" key="1">
    <citation type="submission" date="2020-08" db="EMBL/GenBank/DDBJ databases">
        <title>Genome public.</title>
        <authorList>
            <person name="Liu C."/>
            <person name="Sun Q."/>
        </authorList>
    </citation>
    <scope>NUCLEOTIDE SEQUENCE [LARGE SCALE GENOMIC DNA]</scope>
    <source>
        <strain evidence="3 4">NSJ-71</strain>
    </source>
</reference>
<sequence>MKKDRVIFLADKNKSVQNEFNEDGALIALTDENGKEVVFEILGVVDYDNDEFAVLIENSANADEVVIFKIQSLDDENEEFVSIEDEELLNKVFELFKAQYDGYMKFE</sequence>
<comment type="caution">
    <text evidence="3">The sequence shown here is derived from an EMBL/GenBank/DDBJ whole genome shotgun (WGS) entry which is preliminary data.</text>
</comment>
<evidence type="ECO:0000256" key="2">
    <source>
        <dbReference type="ARBA" id="ARBA00022737"/>
    </source>
</evidence>
<keyword evidence="1" id="KW-0853">WD repeat</keyword>
<evidence type="ECO:0000313" key="4">
    <source>
        <dbReference type="Proteomes" id="UP000636755"/>
    </source>
</evidence>
<evidence type="ECO:0000313" key="3">
    <source>
        <dbReference type="EMBL" id="MBC5727185.1"/>
    </source>
</evidence>
<accession>A0ABR7HI80</accession>
<dbReference type="Pfam" id="PF06949">
    <property type="entry name" value="DUF1292"/>
    <property type="match status" value="1"/>
</dbReference>
<proteinExistence type="predicted"/>
<protein>
    <submittedName>
        <fullName evidence="3">DUF1292 domain-containing protein</fullName>
    </submittedName>
</protein>
<organism evidence="3 4">
    <name type="scientific">Ruminococcus intestinalis</name>
    <dbReference type="NCBI Taxonomy" id="2763066"/>
    <lineage>
        <taxon>Bacteria</taxon>
        <taxon>Bacillati</taxon>
        <taxon>Bacillota</taxon>
        <taxon>Clostridia</taxon>
        <taxon>Eubacteriales</taxon>
        <taxon>Oscillospiraceae</taxon>
        <taxon>Ruminococcus</taxon>
    </lineage>
</organism>
<dbReference type="PRINTS" id="PR00600">
    <property type="entry name" value="PP2APR55"/>
</dbReference>
<dbReference type="InterPro" id="IPR000009">
    <property type="entry name" value="PP2A_PR55"/>
</dbReference>
<gene>
    <name evidence="3" type="ORF">H8R91_01315</name>
</gene>
<dbReference type="InterPro" id="IPR009711">
    <property type="entry name" value="UPF0473"/>
</dbReference>